<evidence type="ECO:0000313" key="2">
    <source>
        <dbReference type="EMBL" id="CAI4211734.1"/>
    </source>
</evidence>
<keyword evidence="3" id="KW-1185">Reference proteome</keyword>
<dbReference type="OrthoDB" id="2020972at2759"/>
<evidence type="ECO:0000256" key="1">
    <source>
        <dbReference type="SAM" id="MobiDB-lite"/>
    </source>
</evidence>
<protein>
    <submittedName>
        <fullName evidence="2">Uncharacterized protein</fullName>
    </submittedName>
</protein>
<comment type="caution">
    <text evidence="2">The sequence shown here is derived from an EMBL/GenBank/DDBJ whole genome shotgun (WGS) entry which is preliminary data.</text>
</comment>
<organism evidence="2 3">
    <name type="scientific">Parascedosporium putredinis</name>
    <dbReference type="NCBI Taxonomy" id="1442378"/>
    <lineage>
        <taxon>Eukaryota</taxon>
        <taxon>Fungi</taxon>
        <taxon>Dikarya</taxon>
        <taxon>Ascomycota</taxon>
        <taxon>Pezizomycotina</taxon>
        <taxon>Sordariomycetes</taxon>
        <taxon>Hypocreomycetidae</taxon>
        <taxon>Microascales</taxon>
        <taxon>Microascaceae</taxon>
        <taxon>Parascedosporium</taxon>
    </lineage>
</organism>
<gene>
    <name evidence="2" type="ORF">PPNO1_LOCUS1508</name>
</gene>
<dbReference type="EMBL" id="CALLCH030000002">
    <property type="protein sequence ID" value="CAI4211734.1"/>
    <property type="molecule type" value="Genomic_DNA"/>
</dbReference>
<sequence length="149" mass="16243">MGRVPWESFAPITESLMSGAPGTMAYWLSEAITVENLPRAYERLTDAVIRLSEPRVLTAFLRALIEPHIFFDASAQFLEAAIASAIDSPLSPLAPMDNLIRPYPVLPAPQVNAERQPAQVGQAPCSGRLLPLTSRKRTPHLPPGFGIQT</sequence>
<name>A0A9P1M657_9PEZI</name>
<feature type="region of interest" description="Disordered" evidence="1">
    <location>
        <begin position="114"/>
        <end position="149"/>
    </location>
</feature>
<dbReference type="AlphaFoldDB" id="A0A9P1M657"/>
<evidence type="ECO:0000313" key="3">
    <source>
        <dbReference type="Proteomes" id="UP000838763"/>
    </source>
</evidence>
<reference evidence="2" key="1">
    <citation type="submission" date="2022-11" db="EMBL/GenBank/DDBJ databases">
        <authorList>
            <person name="Scott C."/>
            <person name="Bruce N."/>
        </authorList>
    </citation>
    <scope>NUCLEOTIDE SEQUENCE</scope>
</reference>
<accession>A0A9P1M657</accession>
<dbReference type="Proteomes" id="UP000838763">
    <property type="component" value="Unassembled WGS sequence"/>
</dbReference>
<proteinExistence type="predicted"/>